<name>A0AAW3FAH5_BURGA</name>
<dbReference type="EMBL" id="JPGG01000012">
    <property type="protein sequence ID" value="KGC20348.1"/>
    <property type="molecule type" value="Genomic_DNA"/>
</dbReference>
<dbReference type="AlphaFoldDB" id="A0AAW3FAH5"/>
<sequence length="112" mass="12074">MTCVPIPVTPSRRVDGIVFEIALAIGLRVEVIGVPFTYQGRTFAVHPSTRSRVPTCVEYAVSDVETGQRIPTVAAATIDDARAAAMVVLDAATEADWRKQFGASTRRKTVQA</sequence>
<dbReference type="Proteomes" id="UP000029590">
    <property type="component" value="Unassembled WGS sequence"/>
</dbReference>
<evidence type="ECO:0000313" key="1">
    <source>
        <dbReference type="EMBL" id="KGC20348.1"/>
    </source>
</evidence>
<accession>A0AAW3FAH5</accession>
<gene>
    <name evidence="1" type="ORF">DM48_7937</name>
</gene>
<protein>
    <submittedName>
        <fullName evidence="1">Uncharacterized protein</fullName>
    </submittedName>
</protein>
<proteinExistence type="predicted"/>
<comment type="caution">
    <text evidence="1">The sequence shown here is derived from an EMBL/GenBank/DDBJ whole genome shotgun (WGS) entry which is preliminary data.</text>
</comment>
<evidence type="ECO:0000313" key="2">
    <source>
        <dbReference type="Proteomes" id="UP000029590"/>
    </source>
</evidence>
<organism evidence="1 2">
    <name type="scientific">Burkholderia gladioli</name>
    <name type="common">Pseudomonas marginata</name>
    <name type="synonym">Phytomonas marginata</name>
    <dbReference type="NCBI Taxonomy" id="28095"/>
    <lineage>
        <taxon>Bacteria</taxon>
        <taxon>Pseudomonadati</taxon>
        <taxon>Pseudomonadota</taxon>
        <taxon>Betaproteobacteria</taxon>
        <taxon>Burkholderiales</taxon>
        <taxon>Burkholderiaceae</taxon>
        <taxon>Burkholderia</taxon>
    </lineage>
</organism>
<reference evidence="1 2" key="1">
    <citation type="submission" date="2014-04" db="EMBL/GenBank/DDBJ databases">
        <authorList>
            <person name="Bishop-Lilly K.A."/>
            <person name="Broomall S.M."/>
            <person name="Chain P.S."/>
            <person name="Chertkov O."/>
            <person name="Coyne S.R."/>
            <person name="Daligault H.E."/>
            <person name="Davenport K.W."/>
            <person name="Erkkila T."/>
            <person name="Frey K.G."/>
            <person name="Gibbons H.S."/>
            <person name="Gu W."/>
            <person name="Jaissle J."/>
            <person name="Johnson S.L."/>
            <person name="Koroleva G.I."/>
            <person name="Ladner J.T."/>
            <person name="Lo C.-C."/>
            <person name="Minogue T.D."/>
            <person name="Munk C."/>
            <person name="Palacios G.F."/>
            <person name="Redden C.L."/>
            <person name="Rosenzweig C.N."/>
            <person name="Scholz M.B."/>
            <person name="Teshima H."/>
            <person name="Xu Y."/>
        </authorList>
    </citation>
    <scope>NUCLEOTIDE SEQUENCE [LARGE SCALE GENOMIC DNA]</scope>
    <source>
        <strain evidence="2">gladioli</strain>
    </source>
</reference>